<dbReference type="InterPro" id="IPR011707">
    <property type="entry name" value="Cu-oxidase-like_N"/>
</dbReference>
<dbReference type="KEGG" id="nav:JQS30_16510"/>
<evidence type="ECO:0000313" key="7">
    <source>
        <dbReference type="EMBL" id="QSB05325.1"/>
    </source>
</evidence>
<evidence type="ECO:0000256" key="1">
    <source>
        <dbReference type="ARBA" id="ARBA00010609"/>
    </source>
</evidence>
<dbReference type="AlphaFoldDB" id="A0A895XQB1"/>
<reference evidence="7" key="1">
    <citation type="submission" date="2021-02" db="EMBL/GenBank/DDBJ databases">
        <title>Natronoglycomyces albus gen. nov., sp. nov, a haloalkaliphilic actinobacterium from a soda solonchak soil.</title>
        <authorList>
            <person name="Sorokin D.Y."/>
            <person name="Khijniak T.V."/>
            <person name="Zakharycheva A.P."/>
            <person name="Boueva O.V."/>
            <person name="Ariskina E.V."/>
            <person name="Hahnke R.L."/>
            <person name="Bunk B."/>
            <person name="Sproer C."/>
            <person name="Schumann P."/>
            <person name="Evtushenko L.I."/>
            <person name="Kublanov I.V."/>
        </authorList>
    </citation>
    <scope>NUCLEOTIDE SEQUENCE</scope>
    <source>
        <strain evidence="7">DSM 106290</strain>
    </source>
</reference>
<feature type="domain" description="Plastocyanin-like" evidence="5">
    <location>
        <begin position="359"/>
        <end position="480"/>
    </location>
</feature>
<dbReference type="Gene3D" id="2.60.40.420">
    <property type="entry name" value="Cupredoxins - blue copper proteins"/>
    <property type="match status" value="3"/>
</dbReference>
<keyword evidence="2" id="KW-0479">Metal-binding</keyword>
<evidence type="ECO:0000259" key="5">
    <source>
        <dbReference type="Pfam" id="PF07731"/>
    </source>
</evidence>
<dbReference type="InterPro" id="IPR008972">
    <property type="entry name" value="Cupredoxin"/>
</dbReference>
<dbReference type="PANTHER" id="PTHR48267:SF1">
    <property type="entry name" value="BILIRUBIN OXIDASE"/>
    <property type="match status" value="1"/>
</dbReference>
<dbReference type="InterPro" id="IPR011706">
    <property type="entry name" value="Cu-oxidase_C"/>
</dbReference>
<keyword evidence="3" id="KW-0560">Oxidoreductase</keyword>
<sequence>MKLAATSAAGSAAIASLGACGRHRAAVNTFGEIDFSNELSIPALAQARTDNGGTRVFTLGISAGETQIKPGKKTQTWGIDSSILGPTIRARRGEQIGFLIHNGLDETTSIHWHGMHLPAVMDGGPHQEMHPGAEWYPQWTVDQPAASLWYHPHPHGHTAEHVYRGLAGMFIIDDDETDALNLPSEYGVDDLPLIVQDKAFDEDNQWDASSPMGTPSGILGDEILVNGTHSPYFDVTTRLVRLRLLNGSTTHPFNFGFDDDRDFQFIATDGGLINEPFTTNRIMLTPGERAEIVVAFEPGDEAILRSYPMDISIRGNEARAFGIDDQFDICQFRATSELADDTEVPSTLAPEPNLDIDDVITRRNFQFSGTHINGKRMDMERIDFGVRLDNTELWTVENEHNNFHNFHVHDVQFQVVSLDGNDPPAHWKGWKDTIHLPNFEPVELLLRFTDYADPNIPYMFHCHVLRHEDDGMMGQFVVLEEGQEIGSVPDNAFHENGHG</sequence>
<dbReference type="GO" id="GO:0016491">
    <property type="term" value="F:oxidoreductase activity"/>
    <property type="evidence" value="ECO:0007669"/>
    <property type="project" value="UniProtKB-KW"/>
</dbReference>
<dbReference type="CDD" id="cd13890">
    <property type="entry name" value="CuRO_3_CueO_FtsP"/>
    <property type="match status" value="1"/>
</dbReference>
<evidence type="ECO:0000259" key="4">
    <source>
        <dbReference type="Pfam" id="PF00394"/>
    </source>
</evidence>
<dbReference type="InterPro" id="IPR002355">
    <property type="entry name" value="Cu_oxidase_Cu_BS"/>
</dbReference>
<dbReference type="PANTHER" id="PTHR48267">
    <property type="entry name" value="CUPREDOXIN SUPERFAMILY PROTEIN"/>
    <property type="match status" value="1"/>
</dbReference>
<dbReference type="EMBL" id="CP070496">
    <property type="protein sequence ID" value="QSB05325.1"/>
    <property type="molecule type" value="Genomic_DNA"/>
</dbReference>
<proteinExistence type="inferred from homology"/>
<feature type="domain" description="Plastocyanin-like" evidence="4">
    <location>
        <begin position="221"/>
        <end position="312"/>
    </location>
</feature>
<dbReference type="CDD" id="cd04232">
    <property type="entry name" value="CuRO_1_CueO_FtsP"/>
    <property type="match status" value="1"/>
</dbReference>
<dbReference type="InterPro" id="IPR045087">
    <property type="entry name" value="Cu-oxidase_fam"/>
</dbReference>
<dbReference type="PROSITE" id="PS00080">
    <property type="entry name" value="MULTICOPPER_OXIDASE2"/>
    <property type="match status" value="1"/>
</dbReference>
<dbReference type="RefSeq" id="WP_213171333.1">
    <property type="nucleotide sequence ID" value="NZ_CP070496.1"/>
</dbReference>
<dbReference type="InterPro" id="IPR001117">
    <property type="entry name" value="Cu-oxidase_2nd"/>
</dbReference>
<dbReference type="GO" id="GO:0005507">
    <property type="term" value="F:copper ion binding"/>
    <property type="evidence" value="ECO:0007669"/>
    <property type="project" value="InterPro"/>
</dbReference>
<name>A0A895XQB1_9ACTN</name>
<evidence type="ECO:0000256" key="3">
    <source>
        <dbReference type="ARBA" id="ARBA00023002"/>
    </source>
</evidence>
<feature type="domain" description="Plastocyanin-like" evidence="6">
    <location>
        <begin position="65"/>
        <end position="176"/>
    </location>
</feature>
<comment type="similarity">
    <text evidence="1">Belongs to the multicopper oxidase family.</text>
</comment>
<dbReference type="SUPFAM" id="SSF49503">
    <property type="entry name" value="Cupredoxins"/>
    <property type="match status" value="3"/>
</dbReference>
<evidence type="ECO:0000313" key="8">
    <source>
        <dbReference type="Proteomes" id="UP000662939"/>
    </source>
</evidence>
<protein>
    <submittedName>
        <fullName evidence="7">Multicopper oxidase domain-containing protein</fullName>
    </submittedName>
</protein>
<dbReference type="Pfam" id="PF07731">
    <property type="entry name" value="Cu-oxidase_2"/>
    <property type="match status" value="1"/>
</dbReference>
<evidence type="ECO:0000256" key="2">
    <source>
        <dbReference type="ARBA" id="ARBA00022723"/>
    </source>
</evidence>
<organism evidence="7 8">
    <name type="scientific">Natronoglycomyces albus</name>
    <dbReference type="NCBI Taxonomy" id="2811108"/>
    <lineage>
        <taxon>Bacteria</taxon>
        <taxon>Bacillati</taxon>
        <taxon>Actinomycetota</taxon>
        <taxon>Actinomycetes</taxon>
        <taxon>Glycomycetales</taxon>
        <taxon>Glycomycetaceae</taxon>
        <taxon>Natronoglycomyces</taxon>
    </lineage>
</organism>
<dbReference type="CDD" id="cd13867">
    <property type="entry name" value="CuRO_2_CueO_FtsP"/>
    <property type="match status" value="1"/>
</dbReference>
<gene>
    <name evidence="7" type="ORF">JQS30_16510</name>
</gene>
<keyword evidence="8" id="KW-1185">Reference proteome</keyword>
<dbReference type="Pfam" id="PF00394">
    <property type="entry name" value="Cu-oxidase"/>
    <property type="match status" value="1"/>
</dbReference>
<accession>A0A895XQB1</accession>
<evidence type="ECO:0000259" key="6">
    <source>
        <dbReference type="Pfam" id="PF07732"/>
    </source>
</evidence>
<dbReference type="Pfam" id="PF07732">
    <property type="entry name" value="Cu-oxidase_3"/>
    <property type="match status" value="1"/>
</dbReference>
<dbReference type="Proteomes" id="UP000662939">
    <property type="component" value="Chromosome"/>
</dbReference>
<dbReference type="PROSITE" id="PS51257">
    <property type="entry name" value="PROKAR_LIPOPROTEIN"/>
    <property type="match status" value="1"/>
</dbReference>